<protein>
    <submittedName>
        <fullName evidence="6">Glycosyltransferase family 2 protein</fullName>
    </submittedName>
</protein>
<organism evidence="6 7">
    <name type="scientific">Aureimonas fodinaquatilis</name>
    <dbReference type="NCBI Taxonomy" id="2565783"/>
    <lineage>
        <taxon>Bacteria</taxon>
        <taxon>Pseudomonadati</taxon>
        <taxon>Pseudomonadota</taxon>
        <taxon>Alphaproteobacteria</taxon>
        <taxon>Hyphomicrobiales</taxon>
        <taxon>Aurantimonadaceae</taxon>
        <taxon>Aureimonas</taxon>
    </lineage>
</organism>
<evidence type="ECO:0000256" key="3">
    <source>
        <dbReference type="ARBA" id="ARBA00022679"/>
    </source>
</evidence>
<evidence type="ECO:0000259" key="4">
    <source>
        <dbReference type="Pfam" id="PF00535"/>
    </source>
</evidence>
<dbReference type="Gene3D" id="3.90.550.10">
    <property type="entry name" value="Spore Coat Polysaccharide Biosynthesis Protein SpsA, Chain A"/>
    <property type="match status" value="1"/>
</dbReference>
<evidence type="ECO:0000259" key="5">
    <source>
        <dbReference type="Pfam" id="PF02709"/>
    </source>
</evidence>
<feature type="domain" description="Galactosyltransferase C-terminal" evidence="5">
    <location>
        <begin position="156"/>
        <end position="202"/>
    </location>
</feature>
<comment type="caution">
    <text evidence="6">The sequence shown here is derived from an EMBL/GenBank/DDBJ whole genome shotgun (WGS) entry which is preliminary data.</text>
</comment>
<dbReference type="InterPro" id="IPR001173">
    <property type="entry name" value="Glyco_trans_2-like"/>
</dbReference>
<dbReference type="PANTHER" id="PTHR43179:SF12">
    <property type="entry name" value="GALACTOFURANOSYLTRANSFERASE GLFT2"/>
    <property type="match status" value="1"/>
</dbReference>
<name>A0A5B0DRB0_9HYPH</name>
<evidence type="ECO:0000313" key="6">
    <source>
        <dbReference type="EMBL" id="KAA0969008.1"/>
    </source>
</evidence>
<dbReference type="OrthoDB" id="9771846at2"/>
<evidence type="ECO:0000256" key="2">
    <source>
        <dbReference type="ARBA" id="ARBA00022676"/>
    </source>
</evidence>
<comment type="similarity">
    <text evidence="1">Belongs to the glycosyltransferase 2 family.</text>
</comment>
<reference evidence="6 7" key="1">
    <citation type="submission" date="2019-08" db="EMBL/GenBank/DDBJ databases">
        <title>Aureimonas fodiniaquatilis sp. nov., isolated from a coal mine wastewater.</title>
        <authorList>
            <person name="Kim W."/>
        </authorList>
    </citation>
    <scope>NUCLEOTIDE SEQUENCE [LARGE SCALE GENOMIC DNA]</scope>
    <source>
        <strain evidence="6 7">CAU 1482</strain>
    </source>
</reference>
<keyword evidence="7" id="KW-1185">Reference proteome</keyword>
<keyword evidence="3 6" id="KW-0808">Transferase</keyword>
<dbReference type="Proteomes" id="UP000324738">
    <property type="component" value="Unassembled WGS sequence"/>
</dbReference>
<dbReference type="PANTHER" id="PTHR43179">
    <property type="entry name" value="RHAMNOSYLTRANSFERASE WBBL"/>
    <property type="match status" value="1"/>
</dbReference>
<dbReference type="AlphaFoldDB" id="A0A5B0DRB0"/>
<dbReference type="InterPro" id="IPR029044">
    <property type="entry name" value="Nucleotide-diphossugar_trans"/>
</dbReference>
<feature type="domain" description="Glycosyltransferase 2-like" evidence="4">
    <location>
        <begin position="45"/>
        <end position="118"/>
    </location>
</feature>
<proteinExistence type="inferred from homology"/>
<gene>
    <name evidence="6" type="ORF">FPY71_15770</name>
</gene>
<dbReference type="Pfam" id="PF02709">
    <property type="entry name" value="Glyco_transf_7C"/>
    <property type="match status" value="1"/>
</dbReference>
<keyword evidence="2" id="KW-0328">Glycosyltransferase</keyword>
<dbReference type="RefSeq" id="WP_149301281.1">
    <property type="nucleotide sequence ID" value="NZ_VTWH01000004.1"/>
</dbReference>
<dbReference type="Pfam" id="PF00535">
    <property type="entry name" value="Glycos_transf_2"/>
    <property type="match status" value="1"/>
</dbReference>
<accession>A0A5B0DRB0</accession>
<sequence>MITVSIVSHLHGHMLAPLVAHLLGFAQVQKIVLTLNVPEALELPQSSRITLVYNDAPKGFGANHNAAFRHCETPFFCVLNPDVQFLDNPLPALSERFEQNNVALVAPLVLTPDKQVEDSIRHFPHPVSLLLKALKRDNGAYPLPADRQDFEPDWVAGMFMLFRADDYRRINGFDEGFFLYYEDVDICVRVHAAGRRIVACPSVQIVHAAQRASHSDTGFRKMHLASMRRYFTRDWRRLFAFRLR</sequence>
<evidence type="ECO:0000313" key="7">
    <source>
        <dbReference type="Proteomes" id="UP000324738"/>
    </source>
</evidence>
<dbReference type="SUPFAM" id="SSF53448">
    <property type="entry name" value="Nucleotide-diphospho-sugar transferases"/>
    <property type="match status" value="1"/>
</dbReference>
<dbReference type="InterPro" id="IPR027791">
    <property type="entry name" value="Galactosyl_T_C"/>
</dbReference>
<dbReference type="GO" id="GO:0016757">
    <property type="term" value="F:glycosyltransferase activity"/>
    <property type="evidence" value="ECO:0007669"/>
    <property type="project" value="UniProtKB-KW"/>
</dbReference>
<evidence type="ECO:0000256" key="1">
    <source>
        <dbReference type="ARBA" id="ARBA00006739"/>
    </source>
</evidence>
<dbReference type="EMBL" id="VTWH01000004">
    <property type="protein sequence ID" value="KAA0969008.1"/>
    <property type="molecule type" value="Genomic_DNA"/>
</dbReference>